<comment type="caution">
    <text evidence="2">The sequence shown here is derived from an EMBL/GenBank/DDBJ whole genome shotgun (WGS) entry which is preliminary data.</text>
</comment>
<feature type="compositionally biased region" description="Polar residues" evidence="1">
    <location>
        <begin position="113"/>
        <end position="122"/>
    </location>
</feature>
<sequence length="139" mass="15025">MTYASLSDLIDRAGADEIRQTADRDRDGTPDAPVVDAALMHADNIVNGYVRTKYTLPLVSTPPILRTWAVSIARHFLHRNGPPDYVTADYKDAISGLKDVARGLVALPDASGTEPTPTSGSFMSEIPDAHFSNPGDWLC</sequence>
<dbReference type="AlphaFoldDB" id="A0AA37TVM6"/>
<feature type="region of interest" description="Disordered" evidence="1">
    <location>
        <begin position="108"/>
        <end position="127"/>
    </location>
</feature>
<proteinExistence type="predicted"/>
<name>A0AA37TVM6_9RHOB</name>
<dbReference type="RefSeq" id="WP_284324895.1">
    <property type="nucleotide sequence ID" value="NZ_BSPP01000005.1"/>
</dbReference>
<dbReference type="Proteomes" id="UP001157355">
    <property type="component" value="Unassembled WGS sequence"/>
</dbReference>
<accession>A0AA37TVM6</accession>
<organism evidence="2 3">
    <name type="scientific">Cypionkella aquatica</name>
    <dbReference type="NCBI Taxonomy" id="1756042"/>
    <lineage>
        <taxon>Bacteria</taxon>
        <taxon>Pseudomonadati</taxon>
        <taxon>Pseudomonadota</taxon>
        <taxon>Alphaproteobacteria</taxon>
        <taxon>Rhodobacterales</taxon>
        <taxon>Paracoccaceae</taxon>
        <taxon>Cypionkella</taxon>
    </lineage>
</organism>
<gene>
    <name evidence="2" type="ORF">GCM10010873_16520</name>
</gene>
<dbReference type="Pfam" id="PF07030">
    <property type="entry name" value="Phage_Mu_Gp36"/>
    <property type="match status" value="1"/>
</dbReference>
<evidence type="ECO:0000313" key="3">
    <source>
        <dbReference type="Proteomes" id="UP001157355"/>
    </source>
</evidence>
<evidence type="ECO:0008006" key="4">
    <source>
        <dbReference type="Google" id="ProtNLM"/>
    </source>
</evidence>
<evidence type="ECO:0000256" key="1">
    <source>
        <dbReference type="SAM" id="MobiDB-lite"/>
    </source>
</evidence>
<evidence type="ECO:0000313" key="2">
    <source>
        <dbReference type="EMBL" id="GLS86678.1"/>
    </source>
</evidence>
<keyword evidence="3" id="KW-1185">Reference proteome</keyword>
<dbReference type="InterPro" id="IPR009752">
    <property type="entry name" value="Phage_Mu_GpJ"/>
</dbReference>
<reference evidence="2 3" key="1">
    <citation type="journal article" date="2014" name="Int. J. Syst. Evol. Microbiol.">
        <title>Complete genome sequence of Corynebacterium casei LMG S-19264T (=DSM 44701T), isolated from a smear-ripened cheese.</title>
        <authorList>
            <consortium name="US DOE Joint Genome Institute (JGI-PGF)"/>
            <person name="Walter F."/>
            <person name="Albersmeier A."/>
            <person name="Kalinowski J."/>
            <person name="Ruckert C."/>
        </authorList>
    </citation>
    <scope>NUCLEOTIDE SEQUENCE [LARGE SCALE GENOMIC DNA]</scope>
    <source>
        <strain evidence="2 3">NBRC 111766</strain>
    </source>
</reference>
<dbReference type="EMBL" id="BSPP01000005">
    <property type="protein sequence ID" value="GLS86678.1"/>
    <property type="molecule type" value="Genomic_DNA"/>
</dbReference>
<protein>
    <recommendedName>
        <fullName evidence="4">DUF1320 domain-containing protein</fullName>
    </recommendedName>
</protein>